<dbReference type="PROSITE" id="PS51352">
    <property type="entry name" value="THIOREDOXIN_2"/>
    <property type="match status" value="1"/>
</dbReference>
<keyword evidence="7" id="KW-1185">Reference proteome</keyword>
<feature type="domain" description="Thioredoxin" evidence="5">
    <location>
        <begin position="341"/>
        <end position="493"/>
    </location>
</feature>
<evidence type="ECO:0000259" key="5">
    <source>
        <dbReference type="PROSITE" id="PS51352"/>
    </source>
</evidence>
<dbReference type="InterPro" id="IPR012336">
    <property type="entry name" value="Thioredoxin-like_fold"/>
</dbReference>
<dbReference type="InterPro" id="IPR050553">
    <property type="entry name" value="Thioredoxin_ResA/DsbE_sf"/>
</dbReference>
<dbReference type="EMBL" id="JAAAMI010000008">
    <property type="protein sequence ID" value="NDV44657.1"/>
    <property type="molecule type" value="Genomic_DNA"/>
</dbReference>
<evidence type="ECO:0000256" key="4">
    <source>
        <dbReference type="ARBA" id="ARBA00023284"/>
    </source>
</evidence>
<organism evidence="6 7">
    <name type="scientific">Flagellimonas sediminis</name>
    <dbReference type="NCBI Taxonomy" id="2696468"/>
    <lineage>
        <taxon>Bacteria</taxon>
        <taxon>Pseudomonadati</taxon>
        <taxon>Bacteroidota</taxon>
        <taxon>Flavobacteriia</taxon>
        <taxon>Flavobacteriales</taxon>
        <taxon>Flavobacteriaceae</taxon>
        <taxon>Flagellimonas</taxon>
    </lineage>
</organism>
<evidence type="ECO:0000256" key="2">
    <source>
        <dbReference type="ARBA" id="ARBA00022748"/>
    </source>
</evidence>
<sequence>MDTPLITLNQVVLISIDAPAEYVHLMAQDSVGKSVKDSTGPKAIHPNRGFYYLDHMNNEKLWIPKPNINDTLIVETYSEFLELATQNFFTSVKETFLVKKGDTVLFTYDHLIPEAKITNRTVNDWELNYNKHRLAELFDNKYTSHSLILLGNMLAHDDGIEGFDERSVNYYQLAKIDFDREMAYLDSLHQSTILSDEHYKYRKDALDMLMETHKTMKPIADWLNVNQYLLGEDQMEEPVSFDLDKTDSLMTFSFFRDYLDQITKYDLNLITENHGGSGGSYIDSRIRFDSILADNRLNQTAKNHLLFKTYEGIGQNFKVKDKENYFKKLQQNTTNPEKLYAFQKKYKLDFSKSNTLILTNFQSDTTTYSDMLKKNLGKWLYIDFWASWCRPCRENMPASVAMKKSLATKNVEFIYISSYDKKELWRNAMDKDGILDSQNYFMENGNVSKVIEELGIETIPHYLIYNPNGQLVNRFADRPGQGAEEQLLGLMEN</sequence>
<dbReference type="CDD" id="cd02966">
    <property type="entry name" value="TlpA_like_family"/>
    <property type="match status" value="1"/>
</dbReference>
<gene>
    <name evidence="6" type="ORF">GTK07_15110</name>
</gene>
<proteinExistence type="predicted"/>
<dbReference type="InterPro" id="IPR036249">
    <property type="entry name" value="Thioredoxin-like_sf"/>
</dbReference>
<protein>
    <submittedName>
        <fullName evidence="6">Redoxin domain-containing protein</fullName>
    </submittedName>
</protein>
<evidence type="ECO:0000256" key="1">
    <source>
        <dbReference type="ARBA" id="ARBA00004196"/>
    </source>
</evidence>
<comment type="caution">
    <text evidence="6">The sequence shown here is derived from an EMBL/GenBank/DDBJ whole genome shotgun (WGS) entry which is preliminary data.</text>
</comment>
<evidence type="ECO:0000256" key="3">
    <source>
        <dbReference type="ARBA" id="ARBA00023157"/>
    </source>
</evidence>
<evidence type="ECO:0000313" key="6">
    <source>
        <dbReference type="EMBL" id="NDV44657.1"/>
    </source>
</evidence>
<comment type="subcellular location">
    <subcellularLocation>
        <location evidence="1">Cell envelope</location>
    </subcellularLocation>
</comment>
<dbReference type="PANTHER" id="PTHR42852">
    <property type="entry name" value="THIOL:DISULFIDE INTERCHANGE PROTEIN DSBE"/>
    <property type="match status" value="1"/>
</dbReference>
<name>A0A6I5KVA1_9FLAO</name>
<dbReference type="GO" id="GO:0017004">
    <property type="term" value="P:cytochrome complex assembly"/>
    <property type="evidence" value="ECO:0007669"/>
    <property type="project" value="UniProtKB-KW"/>
</dbReference>
<reference evidence="6 7" key="1">
    <citation type="submission" date="2020-01" db="EMBL/GenBank/DDBJ databases">
        <title>Muricauda sediminis sp.nov. 40Bstr401.</title>
        <authorList>
            <person name="Xue Z."/>
            <person name="Zhu S."/>
            <person name="Ren N."/>
            <person name="Chen T."/>
            <person name="Chen X."/>
            <person name="Chen J."/>
            <person name="Yang J."/>
        </authorList>
    </citation>
    <scope>NUCLEOTIDE SEQUENCE [LARGE SCALE GENOMIC DNA]</scope>
    <source>
        <strain evidence="6 7">40Bstr401</strain>
    </source>
</reference>
<keyword evidence="4" id="KW-0676">Redox-active center</keyword>
<dbReference type="PANTHER" id="PTHR42852:SF6">
    <property type="entry name" value="THIOL:DISULFIDE INTERCHANGE PROTEIN DSBE"/>
    <property type="match status" value="1"/>
</dbReference>
<keyword evidence="2" id="KW-0201">Cytochrome c-type biogenesis</keyword>
<dbReference type="Proteomes" id="UP000468707">
    <property type="component" value="Unassembled WGS sequence"/>
</dbReference>
<dbReference type="Gene3D" id="3.40.30.10">
    <property type="entry name" value="Glutaredoxin"/>
    <property type="match status" value="1"/>
</dbReference>
<dbReference type="SUPFAM" id="SSF52833">
    <property type="entry name" value="Thioredoxin-like"/>
    <property type="match status" value="1"/>
</dbReference>
<evidence type="ECO:0000313" key="7">
    <source>
        <dbReference type="Proteomes" id="UP000468707"/>
    </source>
</evidence>
<dbReference type="InterPro" id="IPR013766">
    <property type="entry name" value="Thioredoxin_domain"/>
</dbReference>
<accession>A0A6I5KVA1</accession>
<dbReference type="AlphaFoldDB" id="A0A6I5KVA1"/>
<keyword evidence="3" id="KW-1015">Disulfide bond</keyword>
<dbReference type="GO" id="GO:0030313">
    <property type="term" value="C:cell envelope"/>
    <property type="evidence" value="ECO:0007669"/>
    <property type="project" value="UniProtKB-SubCell"/>
</dbReference>
<dbReference type="Pfam" id="PF13905">
    <property type="entry name" value="Thioredoxin_8"/>
    <property type="match status" value="1"/>
</dbReference>
<dbReference type="RefSeq" id="WP_163636081.1">
    <property type="nucleotide sequence ID" value="NZ_JAAAMI010000008.1"/>
</dbReference>